<evidence type="ECO:0000256" key="1">
    <source>
        <dbReference type="SAM" id="MobiDB-lite"/>
    </source>
</evidence>
<dbReference type="VEuPathDB" id="FungiDB:MUCCIDRAFT_110974"/>
<evidence type="ECO:0000313" key="2">
    <source>
        <dbReference type="EMBL" id="OAD04095.1"/>
    </source>
</evidence>
<evidence type="ECO:0000313" key="3">
    <source>
        <dbReference type="Proteomes" id="UP000077051"/>
    </source>
</evidence>
<name>A0A162MPX9_MUCCL</name>
<organism evidence="2 3">
    <name type="scientific">Mucor lusitanicus CBS 277.49</name>
    <dbReference type="NCBI Taxonomy" id="747725"/>
    <lineage>
        <taxon>Eukaryota</taxon>
        <taxon>Fungi</taxon>
        <taxon>Fungi incertae sedis</taxon>
        <taxon>Mucoromycota</taxon>
        <taxon>Mucoromycotina</taxon>
        <taxon>Mucoromycetes</taxon>
        <taxon>Mucorales</taxon>
        <taxon>Mucorineae</taxon>
        <taxon>Mucoraceae</taxon>
        <taxon>Mucor</taxon>
    </lineage>
</organism>
<comment type="caution">
    <text evidence="2">The sequence shown here is derived from an EMBL/GenBank/DDBJ whole genome shotgun (WGS) entry which is preliminary data.</text>
</comment>
<reference evidence="2 3" key="1">
    <citation type="submission" date="2015-06" db="EMBL/GenBank/DDBJ databases">
        <title>Expansion of signal transduction pathways in fungi by whole-genome duplication.</title>
        <authorList>
            <consortium name="DOE Joint Genome Institute"/>
            <person name="Corrochano L.M."/>
            <person name="Kuo A."/>
            <person name="Marcet-Houben M."/>
            <person name="Polaino S."/>
            <person name="Salamov A."/>
            <person name="Villalobos J.M."/>
            <person name="Alvarez M.I."/>
            <person name="Avalos J."/>
            <person name="Benito E.P."/>
            <person name="Benoit I."/>
            <person name="Burger G."/>
            <person name="Camino L.P."/>
            <person name="Canovas D."/>
            <person name="Cerda-Olmedo E."/>
            <person name="Cheng J.-F."/>
            <person name="Dominguez A."/>
            <person name="Elias M."/>
            <person name="Eslava A.P."/>
            <person name="Glaser F."/>
            <person name="Grimwood J."/>
            <person name="Gutierrez G."/>
            <person name="Heitman J."/>
            <person name="Henrissat B."/>
            <person name="Iturriaga E.A."/>
            <person name="Lang B.F."/>
            <person name="Lavin J.L."/>
            <person name="Lee S."/>
            <person name="Li W."/>
            <person name="Lindquist E."/>
            <person name="Lopez-Garcia S."/>
            <person name="Luque E.M."/>
            <person name="Marcos A.T."/>
            <person name="Martin J."/>
            <person name="Mccluskey K."/>
            <person name="Medina H.R."/>
            <person name="Miralles-Duran A."/>
            <person name="Miyazaki A."/>
            <person name="Munoz-Torres E."/>
            <person name="Oguiza J.A."/>
            <person name="Ohm R."/>
            <person name="Olmedo M."/>
            <person name="Orejas M."/>
            <person name="Ortiz-Castellanos L."/>
            <person name="Pisabarro A.G."/>
            <person name="Rodriguez-Romero J."/>
            <person name="Ruiz-Herrera J."/>
            <person name="Ruiz-Vazquez R."/>
            <person name="Sanz C."/>
            <person name="Schackwitz W."/>
            <person name="Schmutz J."/>
            <person name="Shahriari M."/>
            <person name="Shelest E."/>
            <person name="Silva-Franco F."/>
            <person name="Soanes D."/>
            <person name="Syed K."/>
            <person name="Tagua V.G."/>
            <person name="Talbot N.J."/>
            <person name="Thon M."/>
            <person name="De Vries R.P."/>
            <person name="Wiebenga A."/>
            <person name="Yadav J.S."/>
            <person name="Braun E.L."/>
            <person name="Baker S."/>
            <person name="Garre V."/>
            <person name="Horwitz B."/>
            <person name="Torres-Martinez S."/>
            <person name="Idnurm A."/>
            <person name="Herrera-Estrella A."/>
            <person name="Gabaldon T."/>
            <person name="Grigoriev I.V."/>
        </authorList>
    </citation>
    <scope>NUCLEOTIDE SEQUENCE [LARGE SCALE GENOMIC DNA]</scope>
    <source>
        <strain evidence="2 3">CBS 277.49</strain>
    </source>
</reference>
<dbReference type="EMBL" id="AMYB01000004">
    <property type="protein sequence ID" value="OAD04095.1"/>
    <property type="molecule type" value="Genomic_DNA"/>
</dbReference>
<accession>A0A162MPX9</accession>
<feature type="region of interest" description="Disordered" evidence="1">
    <location>
        <begin position="86"/>
        <end position="113"/>
    </location>
</feature>
<proteinExistence type="predicted"/>
<dbReference type="AlphaFoldDB" id="A0A162MPX9"/>
<gene>
    <name evidence="2" type="ORF">MUCCIDRAFT_110974</name>
</gene>
<dbReference type="Proteomes" id="UP000077051">
    <property type="component" value="Unassembled WGS sequence"/>
</dbReference>
<sequence>MNTLITFAKGQSQVVAMHAKTSKAANNLLINNSARIASTTAENLEFIPVHPEAFLRKKKYQEAEDEPPPTPQDAHVASYPYDQTAANPHHLSAEDSSRSPNDLSHTPCNSPSDHTITVANNNCPSVDYSSHSPYNIPSRVAALDKEHQAMSKKRRYLEKDIYQTLQQFITPTIIKKRQLSKAVLRGVAENEPTSAFDMTFS</sequence>
<feature type="compositionally biased region" description="Polar residues" evidence="1">
    <location>
        <begin position="98"/>
        <end position="113"/>
    </location>
</feature>
<protein>
    <submittedName>
        <fullName evidence="2">Uncharacterized protein</fullName>
    </submittedName>
</protein>
<keyword evidence="3" id="KW-1185">Reference proteome</keyword>